<dbReference type="InterPro" id="IPR014756">
    <property type="entry name" value="Ig_E-set"/>
</dbReference>
<dbReference type="Proteomes" id="UP000024837">
    <property type="component" value="Unassembled WGS sequence"/>
</dbReference>
<dbReference type="Gene3D" id="2.60.40.10">
    <property type="entry name" value="Immunoglobulins"/>
    <property type="match status" value="1"/>
</dbReference>
<organism evidence="3 4">
    <name type="scientific">Drechslerella stenobrocha 248</name>
    <dbReference type="NCBI Taxonomy" id="1043628"/>
    <lineage>
        <taxon>Eukaryota</taxon>
        <taxon>Fungi</taxon>
        <taxon>Dikarya</taxon>
        <taxon>Ascomycota</taxon>
        <taxon>Pezizomycotina</taxon>
        <taxon>Orbiliomycetes</taxon>
        <taxon>Orbiliales</taxon>
        <taxon>Orbiliaceae</taxon>
        <taxon>Drechslerella</taxon>
    </lineage>
</organism>
<evidence type="ECO:0000256" key="1">
    <source>
        <dbReference type="SAM" id="MobiDB-lite"/>
    </source>
</evidence>
<dbReference type="OrthoDB" id="5873279at2759"/>
<dbReference type="EMBL" id="KI966430">
    <property type="protein sequence ID" value="EWC45209.1"/>
    <property type="molecule type" value="Genomic_DNA"/>
</dbReference>
<feature type="compositionally biased region" description="Low complexity" evidence="1">
    <location>
        <begin position="519"/>
        <end position="550"/>
    </location>
</feature>
<dbReference type="InterPro" id="IPR032640">
    <property type="entry name" value="AMPK1_CBM"/>
</dbReference>
<evidence type="ECO:0000259" key="2">
    <source>
        <dbReference type="Pfam" id="PF16561"/>
    </source>
</evidence>
<evidence type="ECO:0000313" key="4">
    <source>
        <dbReference type="Proteomes" id="UP000024837"/>
    </source>
</evidence>
<sequence length="598" mass="63111">MSKGTYTFKWSAPADEVFVTGSFDDWKKTEKLAKTVDGTHLSSVELPIEKTTYKYVVDGTWTVDTSQRIEKDASGNDNNFLLPEDIVPVEEPIFQVPMIPMIPDTAYGIAPFLQSTGPIATTIDLAAEVPLEPKRDLAAEEADSTVIKEPAHPIPNTVSSVGPEATTVALAAEVPLEEVAKTEPIVPEATKVVVAPEDLPTPDPRSVPGFLPDTFDEPVSVNPIPASETATNPIQLEPNEPVPPSTASVTDNVKLDKESYEQADASNLGVGAAASAALAAVSAVSDALSSTTETVKNLIPESVLPIVAGSEPEDHTTATTETVPLVVVESQTKAEVEPEASAHPEAVEAKQEVEEEVIAKVELVAPIEVTSEALRTEVPEVVRESQAEASAPLEASEFPVAVEGKKEVEAELKSEVAPAEAVPDHPTEKPSEIPAVPEVVVSSIEAAGVSPEATANTEAVEAKHEVEAAIVKEIQPEVEVPKAEEPKVEEPKAEEPKAEEPKAEEPKAEEPSTAEKPAEPVAAAVAEPVATAAVTEPVTAPVDAPAAVPADKAEKAASESSKSKKHKSAEVPKDEDAKKKKKKNRISAFFHKVAKKLS</sequence>
<protein>
    <recommendedName>
        <fullName evidence="2">AMP-activated protein kinase glycogen-binding domain-containing protein</fullName>
    </recommendedName>
</protein>
<keyword evidence="4" id="KW-1185">Reference proteome</keyword>
<dbReference type="HOGENOM" id="CLU_011453_2_0_1"/>
<feature type="compositionally biased region" description="Basic and acidic residues" evidence="1">
    <location>
        <begin position="568"/>
        <end position="578"/>
    </location>
</feature>
<dbReference type="AlphaFoldDB" id="W7HPZ4"/>
<name>W7HPZ4_9PEZI</name>
<feature type="domain" description="AMP-activated protein kinase glycogen-binding" evidence="2">
    <location>
        <begin position="6"/>
        <end position="81"/>
    </location>
</feature>
<reference evidence="3 4" key="1">
    <citation type="submission" date="2013-05" db="EMBL/GenBank/DDBJ databases">
        <title>Drechslerella stenobrocha genome reveals carnivorous origination and mechanical trapping mechanism of predatory fungi.</title>
        <authorList>
            <person name="Liu X."/>
            <person name="Zhang W."/>
            <person name="Liu K."/>
        </authorList>
    </citation>
    <scope>NUCLEOTIDE SEQUENCE [LARGE SCALE GENOMIC DNA]</scope>
    <source>
        <strain evidence="3 4">248</strain>
    </source>
</reference>
<accession>W7HPZ4</accession>
<dbReference type="Pfam" id="PF16561">
    <property type="entry name" value="AMPK1_CBM"/>
    <property type="match status" value="1"/>
</dbReference>
<feature type="region of interest" description="Disordered" evidence="1">
    <location>
        <begin position="472"/>
        <end position="586"/>
    </location>
</feature>
<proteinExistence type="predicted"/>
<dbReference type="InterPro" id="IPR013783">
    <property type="entry name" value="Ig-like_fold"/>
</dbReference>
<gene>
    <name evidence="3" type="ORF">DRE_06097</name>
</gene>
<evidence type="ECO:0000313" key="3">
    <source>
        <dbReference type="EMBL" id="EWC45209.1"/>
    </source>
</evidence>
<feature type="compositionally biased region" description="Basic and acidic residues" evidence="1">
    <location>
        <begin position="479"/>
        <end position="510"/>
    </location>
</feature>
<dbReference type="SUPFAM" id="SSF81296">
    <property type="entry name" value="E set domains"/>
    <property type="match status" value="1"/>
</dbReference>
<dbReference type="CDD" id="cd02859">
    <property type="entry name" value="E_set_AMPKbeta_like_N"/>
    <property type="match status" value="1"/>
</dbReference>
<feature type="region of interest" description="Disordered" evidence="1">
    <location>
        <begin position="226"/>
        <end position="249"/>
    </location>
</feature>